<comment type="caution">
    <text evidence="2">The sequence shown here is derived from an EMBL/GenBank/DDBJ whole genome shotgun (WGS) entry which is preliminary data.</text>
</comment>
<dbReference type="EMBL" id="JARYMX010000004">
    <property type="protein sequence ID" value="KAJ9552266.1"/>
    <property type="molecule type" value="Genomic_DNA"/>
</dbReference>
<dbReference type="InterPro" id="IPR050796">
    <property type="entry name" value="SCF_F-box_component"/>
</dbReference>
<dbReference type="InterPro" id="IPR011043">
    <property type="entry name" value="Gal_Oxase/kelch_b-propeller"/>
</dbReference>
<evidence type="ECO:0000313" key="3">
    <source>
        <dbReference type="Proteomes" id="UP001172457"/>
    </source>
</evidence>
<dbReference type="InterPro" id="IPR036047">
    <property type="entry name" value="F-box-like_dom_sf"/>
</dbReference>
<dbReference type="NCBIfam" id="TIGR01640">
    <property type="entry name" value="F_box_assoc_1"/>
    <property type="match status" value="3"/>
</dbReference>
<evidence type="ECO:0000313" key="2">
    <source>
        <dbReference type="EMBL" id="KAJ9552266.1"/>
    </source>
</evidence>
<dbReference type="SUPFAM" id="SSF81383">
    <property type="entry name" value="F-box domain"/>
    <property type="match status" value="2"/>
</dbReference>
<dbReference type="AlphaFoldDB" id="A0AA38TBS2"/>
<dbReference type="InterPro" id="IPR017451">
    <property type="entry name" value="F-box-assoc_interact_dom"/>
</dbReference>
<dbReference type="SMART" id="SM00256">
    <property type="entry name" value="FBOX"/>
    <property type="match status" value="2"/>
</dbReference>
<feature type="domain" description="F-box" evidence="1">
    <location>
        <begin position="69"/>
        <end position="114"/>
    </location>
</feature>
<dbReference type="PANTHER" id="PTHR31672:SF13">
    <property type="entry name" value="F-BOX PROTEIN CPR30-LIKE"/>
    <property type="match status" value="1"/>
</dbReference>
<name>A0AA38TBS2_9ASTR</name>
<dbReference type="InterPro" id="IPR006527">
    <property type="entry name" value="F-box-assoc_dom_typ1"/>
</dbReference>
<dbReference type="Pfam" id="PF07734">
    <property type="entry name" value="FBA_1"/>
    <property type="match status" value="2"/>
</dbReference>
<dbReference type="Pfam" id="PF00646">
    <property type="entry name" value="F-box"/>
    <property type="match status" value="1"/>
</dbReference>
<dbReference type="Proteomes" id="UP001172457">
    <property type="component" value="Chromosome 4"/>
</dbReference>
<protein>
    <recommendedName>
        <fullName evidence="1">F-box domain-containing protein</fullName>
    </recommendedName>
</protein>
<proteinExistence type="predicted"/>
<dbReference type="Pfam" id="PF08268">
    <property type="entry name" value="FBA_3"/>
    <property type="match status" value="1"/>
</dbReference>
<sequence>MVSGQFALVDIFQLSMFPRSFGKYFFLSPPNDGKTVIKVTIRKSCGIRITRQRKLKSYRRKSMADDRRRTSMEDLPTELTIHILSRLSFNAIINCRLVCKKWLNLVSDSSFVDLHLSRSPTGIIIHHQKPPINMNGRLVFPNNPGALKWVETEDKVGLSSLDLNLAPILQNTDMRLVGSVNGLICLWQYYPNHDNTYICNPVTREYMILPTQCFQRGRFEKVVYGFGVNSLTGEYKVVRAFARNPLRPSVLEAEVYTLGTCQWRSSGPVHVPYRLNAFRNFYGPYLNNHCHWIVRDKQEGEEDTYEIGTFDLDKETFQLFPSSPPVKGNYFRCQISLAILKGCLCELVACYSELTIWVMKEYGIKNSWQKEVVIKREISVDLKWQPHMGVHVIEGLKDGSILMVSRSKLCVFDPRSETDTKIGRYAASHHGRGGDEIDAVIRKQPKKSISSSPRSPDRKFDDAYICNPITREIMILPKQRNYERCYETIVYGFGVSSLTREYKVVRTFQGEIPLEESRSSRAMSAFQAEVYTLGTGQWRSLGRAPCRLDGSYLSYGTFLNDNYHWIVYDEEAPEKICTFDLNKETFQLFPSPPSEVIEESFSYFQNLVVLKGSLCKYDAYHSQLSIWMMKEYGIKKSWHKEMVITEAICDGLEWPLPEPISLIDGFRDGRVLIVSSGNLWVFDPTSDTIEEIEMFDWFDSGLAYRPSFLKLQNFKSERNINRSSMEDLPTVDIFSRLPVKTIICCKLVCKKWRNLVLDSSFVNLHLSRSPTGLIIHKTGYARVQGTLKWVEIEDKVDHHHLHHDHPMSLDLNMLPVYKYSQLYQTGSVNGLICLGQYSLKINHDDAYICNPVTRELLILPRLRLWREGFLEVVYGFGVSSLTGEYKVVRTFQAKVVQNGHKPARPSVMEAEVYTVGTGHWRILGPTPVNYRLNTSQEFYGPFLNSRCHWIVSNNEDAHDKICTFDIDKESFQLLPSPPPPLKANHRFHCRSLAILNGCLCKLDTYDSELTIWVMKEYGIKNSWHKLVVNRTIQWSYRPIHLITENL</sequence>
<dbReference type="SUPFAM" id="SSF50965">
    <property type="entry name" value="Galactose oxidase, central domain"/>
    <property type="match status" value="1"/>
</dbReference>
<dbReference type="PROSITE" id="PS50181">
    <property type="entry name" value="FBOX"/>
    <property type="match status" value="1"/>
</dbReference>
<keyword evidence="3" id="KW-1185">Reference proteome</keyword>
<organism evidence="2 3">
    <name type="scientific">Centaurea solstitialis</name>
    <name type="common">yellow star-thistle</name>
    <dbReference type="NCBI Taxonomy" id="347529"/>
    <lineage>
        <taxon>Eukaryota</taxon>
        <taxon>Viridiplantae</taxon>
        <taxon>Streptophyta</taxon>
        <taxon>Embryophyta</taxon>
        <taxon>Tracheophyta</taxon>
        <taxon>Spermatophyta</taxon>
        <taxon>Magnoliopsida</taxon>
        <taxon>eudicotyledons</taxon>
        <taxon>Gunneridae</taxon>
        <taxon>Pentapetalae</taxon>
        <taxon>asterids</taxon>
        <taxon>campanulids</taxon>
        <taxon>Asterales</taxon>
        <taxon>Asteraceae</taxon>
        <taxon>Carduoideae</taxon>
        <taxon>Cardueae</taxon>
        <taxon>Centaureinae</taxon>
        <taxon>Centaurea</taxon>
    </lineage>
</organism>
<gene>
    <name evidence="2" type="ORF">OSB04_016311</name>
</gene>
<evidence type="ECO:0000259" key="1">
    <source>
        <dbReference type="PROSITE" id="PS50181"/>
    </source>
</evidence>
<dbReference type="Pfam" id="PF12937">
    <property type="entry name" value="F-box-like"/>
    <property type="match status" value="1"/>
</dbReference>
<accession>A0AA38TBS2</accession>
<dbReference type="InterPro" id="IPR013187">
    <property type="entry name" value="F-box-assoc_dom_typ3"/>
</dbReference>
<dbReference type="PANTHER" id="PTHR31672">
    <property type="entry name" value="BNACNNG10540D PROTEIN"/>
    <property type="match status" value="1"/>
</dbReference>
<dbReference type="InterPro" id="IPR001810">
    <property type="entry name" value="F-box_dom"/>
</dbReference>
<dbReference type="Gene3D" id="1.20.1280.50">
    <property type="match status" value="2"/>
</dbReference>
<reference evidence="2" key="1">
    <citation type="submission" date="2023-03" db="EMBL/GenBank/DDBJ databases">
        <title>Chromosome-scale reference genome and RAD-based genetic map of yellow starthistle (Centaurea solstitialis) reveal putative structural variation and QTLs associated with invader traits.</title>
        <authorList>
            <person name="Reatini B."/>
            <person name="Cang F.A."/>
            <person name="Jiang Q."/>
            <person name="Mckibben M.T.W."/>
            <person name="Barker M.S."/>
            <person name="Rieseberg L.H."/>
            <person name="Dlugosch K.M."/>
        </authorList>
    </citation>
    <scope>NUCLEOTIDE SEQUENCE</scope>
    <source>
        <strain evidence="2">CAN-66</strain>
        <tissue evidence="2">Leaf</tissue>
    </source>
</reference>